<comment type="caution">
    <text evidence="3">The sequence shown here is derived from an EMBL/GenBank/DDBJ whole genome shotgun (WGS) entry which is preliminary data.</text>
</comment>
<dbReference type="PANTHER" id="PTHR37544:SF3">
    <property type="entry name" value="SPRAY"/>
    <property type="match status" value="1"/>
</dbReference>
<sequence>MDAFGNQAAPAPRSSFPNSSLHASSTFKNIFRRTKSSEPQRWKPPALHPFTFAIAIATPLALIVTLVLLLRRSQRDDGIIFAPDINALPLSRTFMYQYFPTILAVVFSIFWAWIDLETKRLEPYYRLSEEKGALGKDSLLLSYPFGFVPLVPVKAFRQRHWSVFWASLALLLVTWGLVPTQAGIFSTEHIKRSVPATFDVSTGSTPLKQQADSMSLKYSLSAYGIVSLNETLPPFMARNYTLVPFRPSELSRKDAENVETRYWTAPTTLYSLDMHCEPALPFNKGIKGWNNSGCAVVGLQMGNYTIGEALAPGSSIAYQAFSAQYIGFWNTWGNADFYLSPSCPTLKKHSFFAAISRNKERDTDPAKNITAIFCEPTYYAQEVNATVDTTDRLPIRVDPLGSKQPLSDTNNIFNTTLMEMLLNGGIPPNPPRGNEPPNQKVPNFNEQVMGKGLTWPSDRQPMVGFSTMIDDTPLEDLLDWRVLSRSYAEAYRLFFARAMVEVFNGNFTNIKEVAGSRSMATDSVVLEPLFTYIVIAFLGVLTIATIVLLCLSTRRTLKLYSDPSTLGTIMGLVTKSEALLRDFEDLDCCTLEQIQQTVQQKRYQLVSQQEQINLIERPSIPAVNRQMTPQTVSTLRTVSTKAIEKPVRPVEFSLRMSMLFITIFVALATLLATVFIKARNNGLSLPSQNKFVQNLLENYIPTAIATLIEPLWVLINRLLCLLQPIEELQSCNAKAKESIDLNYSSLPPQLVVFKALRARHMVLAAVCSMALLANVLSVAFAGLFHHDAIAVFKSAIFEQPYDLSFVTINGSVGPVADRSGGTGGSPSGAYSGGDGRDQFYILESNLSSGTPLPPWTDENMFYLPFMAEDFGNATAEDQFESETDTLGARLDCEVIDLGDLRFVGTAVGTYGSILNKTVETGNSQANCSSNPNTYAVIGPGNTDRVCENGTSAMELVLTMDALDANATQDEKEICMGTIILGWIRNPEGSCKSPNVTAETAKDSLFVQCQPQLVHGRALVRVDINGRLVKSPHTIEPARDLTEHDSREMFENGPSDLIAQSNRYIFTSTKAPWHNDSFPSDFFNYFLGRATNDSRLLDPKQSLPSLEDIQRPIQDSYATLFSIWLGGNRESLLVPRSNSKSGPITGWRVVNEERIFVSTALFGIALGILCTYALVACMVYLRRPGEYLARLPTNLASVIPLFAGSTAVREMGEVSGLQKKARAEHFEKLNSRYGYGSYIGIDGRVHIGIEKTPFV</sequence>
<keyword evidence="4" id="KW-1185">Reference proteome</keyword>
<feature type="transmembrane region" description="Helical" evidence="2">
    <location>
        <begin position="698"/>
        <end position="715"/>
    </location>
</feature>
<evidence type="ECO:0000256" key="1">
    <source>
        <dbReference type="SAM" id="MobiDB-lite"/>
    </source>
</evidence>
<dbReference type="Proteomes" id="UP000799764">
    <property type="component" value="Unassembled WGS sequence"/>
</dbReference>
<evidence type="ECO:0000313" key="3">
    <source>
        <dbReference type="EMBL" id="KAF2448915.1"/>
    </source>
</evidence>
<dbReference type="PANTHER" id="PTHR37544">
    <property type="entry name" value="SPRAY-RELATED"/>
    <property type="match status" value="1"/>
</dbReference>
<feature type="transmembrane region" description="Helical" evidence="2">
    <location>
        <begin position="95"/>
        <end position="114"/>
    </location>
</feature>
<dbReference type="EMBL" id="MU001495">
    <property type="protein sequence ID" value="KAF2448915.1"/>
    <property type="molecule type" value="Genomic_DNA"/>
</dbReference>
<feature type="transmembrane region" description="Helical" evidence="2">
    <location>
        <begin position="1154"/>
        <end position="1180"/>
    </location>
</feature>
<reference evidence="3" key="1">
    <citation type="journal article" date="2020" name="Stud. Mycol.">
        <title>101 Dothideomycetes genomes: a test case for predicting lifestyles and emergence of pathogens.</title>
        <authorList>
            <person name="Haridas S."/>
            <person name="Albert R."/>
            <person name="Binder M."/>
            <person name="Bloem J."/>
            <person name="Labutti K."/>
            <person name="Salamov A."/>
            <person name="Andreopoulos B."/>
            <person name="Baker S."/>
            <person name="Barry K."/>
            <person name="Bills G."/>
            <person name="Bluhm B."/>
            <person name="Cannon C."/>
            <person name="Castanera R."/>
            <person name="Culley D."/>
            <person name="Daum C."/>
            <person name="Ezra D."/>
            <person name="Gonzalez J."/>
            <person name="Henrissat B."/>
            <person name="Kuo A."/>
            <person name="Liang C."/>
            <person name="Lipzen A."/>
            <person name="Lutzoni F."/>
            <person name="Magnuson J."/>
            <person name="Mondo S."/>
            <person name="Nolan M."/>
            <person name="Ohm R."/>
            <person name="Pangilinan J."/>
            <person name="Park H.-J."/>
            <person name="Ramirez L."/>
            <person name="Alfaro M."/>
            <person name="Sun H."/>
            <person name="Tritt A."/>
            <person name="Yoshinaga Y."/>
            <person name="Zwiers L.-H."/>
            <person name="Turgeon B."/>
            <person name="Goodwin S."/>
            <person name="Spatafora J."/>
            <person name="Crous P."/>
            <person name="Grigoriev I."/>
        </authorList>
    </citation>
    <scope>NUCLEOTIDE SEQUENCE</scope>
    <source>
        <strain evidence="3">CBS 690.94</strain>
    </source>
</reference>
<keyword evidence="2" id="KW-0812">Transmembrane</keyword>
<feature type="transmembrane region" description="Helical" evidence="2">
    <location>
        <begin position="134"/>
        <end position="151"/>
    </location>
</feature>
<dbReference type="Pfam" id="PF11915">
    <property type="entry name" value="DUF3433"/>
    <property type="match status" value="2"/>
</dbReference>
<keyword evidence="2" id="KW-0472">Membrane</keyword>
<feature type="non-terminal residue" evidence="3">
    <location>
        <position position="1254"/>
    </location>
</feature>
<feature type="transmembrane region" description="Helical" evidence="2">
    <location>
        <begin position="658"/>
        <end position="678"/>
    </location>
</feature>
<organism evidence="3 4">
    <name type="scientific">Karstenula rhodostoma CBS 690.94</name>
    <dbReference type="NCBI Taxonomy" id="1392251"/>
    <lineage>
        <taxon>Eukaryota</taxon>
        <taxon>Fungi</taxon>
        <taxon>Dikarya</taxon>
        <taxon>Ascomycota</taxon>
        <taxon>Pezizomycotina</taxon>
        <taxon>Dothideomycetes</taxon>
        <taxon>Pleosporomycetidae</taxon>
        <taxon>Pleosporales</taxon>
        <taxon>Massarineae</taxon>
        <taxon>Didymosphaeriaceae</taxon>
        <taxon>Karstenula</taxon>
    </lineage>
</organism>
<feature type="transmembrane region" description="Helical" evidence="2">
    <location>
        <begin position="50"/>
        <end position="70"/>
    </location>
</feature>
<feature type="transmembrane region" description="Helical" evidence="2">
    <location>
        <begin position="529"/>
        <end position="551"/>
    </location>
</feature>
<gene>
    <name evidence="3" type="ORF">P171DRAFT_470548</name>
</gene>
<feature type="region of interest" description="Disordered" evidence="1">
    <location>
        <begin position="1"/>
        <end position="21"/>
    </location>
</feature>
<dbReference type="OrthoDB" id="3248909at2759"/>
<name>A0A9P4PPH7_9PLEO</name>
<keyword evidence="2" id="KW-1133">Transmembrane helix</keyword>
<proteinExistence type="predicted"/>
<dbReference type="AlphaFoldDB" id="A0A9P4PPH7"/>
<evidence type="ECO:0000256" key="2">
    <source>
        <dbReference type="SAM" id="Phobius"/>
    </source>
</evidence>
<feature type="transmembrane region" description="Helical" evidence="2">
    <location>
        <begin position="163"/>
        <end position="185"/>
    </location>
</feature>
<accession>A0A9P4PPH7</accession>
<protein>
    <submittedName>
        <fullName evidence="3">Uncharacterized protein</fullName>
    </submittedName>
</protein>
<evidence type="ECO:0000313" key="4">
    <source>
        <dbReference type="Proteomes" id="UP000799764"/>
    </source>
</evidence>
<feature type="transmembrane region" description="Helical" evidence="2">
    <location>
        <begin position="762"/>
        <end position="784"/>
    </location>
</feature>
<dbReference type="InterPro" id="IPR021840">
    <property type="entry name" value="DUF3433"/>
</dbReference>